<dbReference type="Proteomes" id="UP001291623">
    <property type="component" value="Unassembled WGS sequence"/>
</dbReference>
<proteinExistence type="predicted"/>
<comment type="caution">
    <text evidence="2">The sequence shown here is derived from an EMBL/GenBank/DDBJ whole genome shotgun (WGS) entry which is preliminary data.</text>
</comment>
<reference evidence="2" key="1">
    <citation type="submission" date="2023-12" db="EMBL/GenBank/DDBJ databases">
        <title>Genome assembly of Anisodus tanguticus.</title>
        <authorList>
            <person name="Wang Y.-J."/>
        </authorList>
    </citation>
    <scope>NUCLEOTIDE SEQUENCE</scope>
    <source>
        <strain evidence="2">KB-2021</strain>
        <tissue evidence="2">Leaf</tissue>
    </source>
</reference>
<gene>
    <name evidence="2" type="ORF">RND71_041617</name>
</gene>
<keyword evidence="3" id="KW-1185">Reference proteome</keyword>
<accession>A0AAE1QV32</accession>
<name>A0AAE1QV32_9SOLA</name>
<evidence type="ECO:0000313" key="3">
    <source>
        <dbReference type="Proteomes" id="UP001291623"/>
    </source>
</evidence>
<organism evidence="2 3">
    <name type="scientific">Anisodus tanguticus</name>
    <dbReference type="NCBI Taxonomy" id="243964"/>
    <lineage>
        <taxon>Eukaryota</taxon>
        <taxon>Viridiplantae</taxon>
        <taxon>Streptophyta</taxon>
        <taxon>Embryophyta</taxon>
        <taxon>Tracheophyta</taxon>
        <taxon>Spermatophyta</taxon>
        <taxon>Magnoliopsida</taxon>
        <taxon>eudicotyledons</taxon>
        <taxon>Gunneridae</taxon>
        <taxon>Pentapetalae</taxon>
        <taxon>asterids</taxon>
        <taxon>lamiids</taxon>
        <taxon>Solanales</taxon>
        <taxon>Solanaceae</taxon>
        <taxon>Solanoideae</taxon>
        <taxon>Hyoscyameae</taxon>
        <taxon>Anisodus</taxon>
    </lineage>
</organism>
<evidence type="ECO:0000256" key="1">
    <source>
        <dbReference type="SAM" id="MobiDB-lite"/>
    </source>
</evidence>
<evidence type="ECO:0000313" key="2">
    <source>
        <dbReference type="EMBL" id="KAK4340155.1"/>
    </source>
</evidence>
<protein>
    <submittedName>
        <fullName evidence="2">Uncharacterized protein</fullName>
    </submittedName>
</protein>
<dbReference type="AlphaFoldDB" id="A0AAE1QV32"/>
<feature type="region of interest" description="Disordered" evidence="1">
    <location>
        <begin position="59"/>
        <end position="92"/>
    </location>
</feature>
<dbReference type="EMBL" id="JAVYJV010000023">
    <property type="protein sequence ID" value="KAK4340155.1"/>
    <property type="molecule type" value="Genomic_DNA"/>
</dbReference>
<sequence length="92" mass="10415">MFKVVAIVSRSKAIDNKKKEKNKSLDVVYDEPLTRDDLSGGYLVRMKETVEIRWYNRKDEGNDLSGDLFSGDLGYNGEDEGDDGDPVVQRRG</sequence>